<feature type="coiled-coil region" evidence="1">
    <location>
        <begin position="141"/>
        <end position="173"/>
    </location>
</feature>
<sequence>MLITDKNVKQTFSNNSGYSIEENQTRETNHYQDIFTPSAIKALNQTQIKQLWKVYSTWEEVFSHIKDKNFDYIYTAAEIDELIEIIRIKSENLFKDIAAYVEDRLDKYKKELSQDGELINNIATKLVDNEDLVNKFEEKLQIKFTEKLNELEIKQNELEIKQNELEIKFTEKLNLLSKTLLNPKTVLLSDQFWKDRLKNERPLNSLIIMYGIYINDNGKVLKVNGQSTITSFTIINERVKLKI</sequence>
<evidence type="ECO:0000313" key="2">
    <source>
        <dbReference type="EMBL" id="AGR41261.1"/>
    </source>
</evidence>
<keyword evidence="1" id="KW-0175">Coiled coil</keyword>
<dbReference type="Proteomes" id="UP000014984">
    <property type="component" value="Chromosome"/>
</dbReference>
<evidence type="ECO:0000256" key="1">
    <source>
        <dbReference type="SAM" id="Coils"/>
    </source>
</evidence>
<name>S5LXB7_9MOLU</name>
<proteinExistence type="predicted"/>
<dbReference type="KEGG" id="stai:STAIW_v1c06420"/>
<reference evidence="2 3" key="1">
    <citation type="journal article" date="2013" name="Genome Biol. Evol.">
        <title>Comparison of metabolic capacities and inference of gene content evolution in mosquito-associated Spiroplasma diminutum and S. taiwanense.</title>
        <authorList>
            <person name="Lo W.S."/>
            <person name="Ku C."/>
            <person name="Chen L.L."/>
            <person name="Chang T.H."/>
            <person name="Kuo C.H."/>
        </authorList>
    </citation>
    <scope>NUCLEOTIDE SEQUENCE [LARGE SCALE GENOMIC DNA]</scope>
    <source>
        <strain evidence="2">CT-1</strain>
    </source>
</reference>
<dbReference type="AlphaFoldDB" id="S5LXB7"/>
<dbReference type="EMBL" id="CP005074">
    <property type="protein sequence ID" value="AGR41261.1"/>
    <property type="molecule type" value="Genomic_DNA"/>
</dbReference>
<keyword evidence="3" id="KW-1185">Reference proteome</keyword>
<organism evidence="2 3">
    <name type="scientific">Spiroplasma taiwanense CT-1</name>
    <dbReference type="NCBI Taxonomy" id="1276220"/>
    <lineage>
        <taxon>Bacteria</taxon>
        <taxon>Bacillati</taxon>
        <taxon>Mycoplasmatota</taxon>
        <taxon>Mollicutes</taxon>
        <taxon>Entomoplasmatales</taxon>
        <taxon>Spiroplasmataceae</taxon>
        <taxon>Spiroplasma</taxon>
    </lineage>
</organism>
<dbReference type="HOGENOM" id="CLU_1142032_0_0_14"/>
<evidence type="ECO:0000313" key="3">
    <source>
        <dbReference type="Proteomes" id="UP000014984"/>
    </source>
</evidence>
<gene>
    <name evidence="2" type="ORF">STAIW_v1c06420</name>
</gene>
<dbReference type="RefSeq" id="WP_020834400.1">
    <property type="nucleotide sequence ID" value="NC_021846.1"/>
</dbReference>
<accession>S5LXB7</accession>
<protein>
    <submittedName>
        <fullName evidence="2">Uncharacterized protein</fullName>
    </submittedName>
</protein>
<dbReference type="STRING" id="1276220.STAIW_v1c06420"/>
<dbReference type="PATRIC" id="fig|1276220.3.peg.654"/>